<reference evidence="4 5" key="1">
    <citation type="journal article" date="2018" name="PLoS ONE">
        <title>The draft genome of Kipferlia bialata reveals reductive genome evolution in fornicate parasites.</title>
        <authorList>
            <person name="Tanifuji G."/>
            <person name="Takabayashi S."/>
            <person name="Kume K."/>
            <person name="Takagi M."/>
            <person name="Nakayama T."/>
            <person name="Kamikawa R."/>
            <person name="Inagaki Y."/>
            <person name="Hashimoto T."/>
        </authorList>
    </citation>
    <scope>NUCLEOTIDE SEQUENCE [LARGE SCALE GENOMIC DNA]</scope>
    <source>
        <strain evidence="4">NY0173</strain>
    </source>
</reference>
<dbReference type="Proteomes" id="UP000265618">
    <property type="component" value="Unassembled WGS sequence"/>
</dbReference>
<dbReference type="InterPro" id="IPR015915">
    <property type="entry name" value="Kelch-typ_b-propeller"/>
</dbReference>
<dbReference type="OrthoDB" id="10251809at2759"/>
<keyword evidence="5" id="KW-1185">Reference proteome</keyword>
<name>A0A9K3CTP1_9EUKA</name>
<dbReference type="Pfam" id="PF24681">
    <property type="entry name" value="Kelch_KLHDC2_KLHL20_DRC7"/>
    <property type="match status" value="1"/>
</dbReference>
<comment type="caution">
    <text evidence="4">The sequence shown here is derived from an EMBL/GenBank/DDBJ whole genome shotgun (WGS) entry which is preliminary data.</text>
</comment>
<gene>
    <name evidence="4" type="ORF">KIPB_004235</name>
</gene>
<evidence type="ECO:0000313" key="5">
    <source>
        <dbReference type="Proteomes" id="UP000265618"/>
    </source>
</evidence>
<proteinExistence type="predicted"/>
<dbReference type="InterPro" id="IPR006652">
    <property type="entry name" value="Kelch_1"/>
</dbReference>
<keyword evidence="1" id="KW-0880">Kelch repeat</keyword>
<dbReference type="SUPFAM" id="SSF117281">
    <property type="entry name" value="Kelch motif"/>
    <property type="match status" value="1"/>
</dbReference>
<evidence type="ECO:0000256" key="3">
    <source>
        <dbReference type="SAM" id="MobiDB-lite"/>
    </source>
</evidence>
<dbReference type="PANTHER" id="PTHR46093">
    <property type="entry name" value="ACYL-COA-BINDING DOMAIN-CONTAINING PROTEIN 5"/>
    <property type="match status" value="1"/>
</dbReference>
<dbReference type="SMART" id="SM00612">
    <property type="entry name" value="Kelch"/>
    <property type="match status" value="2"/>
</dbReference>
<feature type="region of interest" description="Disordered" evidence="3">
    <location>
        <begin position="1"/>
        <end position="23"/>
    </location>
</feature>
<dbReference type="Pfam" id="PF01344">
    <property type="entry name" value="Kelch_1"/>
    <property type="match status" value="1"/>
</dbReference>
<dbReference type="EMBL" id="BDIP01000888">
    <property type="protein sequence ID" value="GIQ82996.1"/>
    <property type="molecule type" value="Genomic_DNA"/>
</dbReference>
<organism evidence="4 5">
    <name type="scientific">Kipferlia bialata</name>
    <dbReference type="NCBI Taxonomy" id="797122"/>
    <lineage>
        <taxon>Eukaryota</taxon>
        <taxon>Metamonada</taxon>
        <taxon>Carpediemonas-like organisms</taxon>
        <taxon>Kipferlia</taxon>
    </lineage>
</organism>
<sequence>MLPSEGSGGLGVRGRGEGEGYSPHEGCPLCRTTIAVADLKPTVIEGKLADGTGRVRAFKEEDCTLHIYPPVEGIEWKEVDIGHRPCIATDEFGMAYTGPLARDGVSPSDGAEGSIMLSGKNSLDDYKAETCLMLTQAEGGGISYEPIPCPLDTRDRDSLSATRVGDTVYLFGPWVQGRPNTLRAYSIRDKTWRRIRKKGGTPWPAPRRCHSSFCLGGKLYIVGGFDDDFNTHKDMFVFDPKTEVFTELKNPVSVACAAAVVVGKTAHLIGGQNNRHLVYTEKGGIRQLRKMNFEVSSAGAVSVGTNIYLMGGDAHGKQVRVYDTLTKRWSRLADLPIPLWSCRACLISSHTVLLHDYHGTLLGTLPTMPHRDH</sequence>
<keyword evidence="2" id="KW-0677">Repeat</keyword>
<dbReference type="AlphaFoldDB" id="A0A9K3CTP1"/>
<dbReference type="Gene3D" id="2.120.10.80">
    <property type="entry name" value="Kelch-type beta propeller"/>
    <property type="match status" value="2"/>
</dbReference>
<protein>
    <submittedName>
        <fullName evidence="4">Uncharacterized protein</fullName>
    </submittedName>
</protein>
<accession>A0A9K3CTP1</accession>
<evidence type="ECO:0000256" key="1">
    <source>
        <dbReference type="ARBA" id="ARBA00022441"/>
    </source>
</evidence>
<evidence type="ECO:0000313" key="4">
    <source>
        <dbReference type="EMBL" id="GIQ82996.1"/>
    </source>
</evidence>
<feature type="compositionally biased region" description="Gly residues" evidence="3">
    <location>
        <begin position="1"/>
        <end position="13"/>
    </location>
</feature>
<dbReference type="PANTHER" id="PTHR46093:SF18">
    <property type="entry name" value="FIBRONECTIN TYPE-III DOMAIN-CONTAINING PROTEIN"/>
    <property type="match status" value="1"/>
</dbReference>
<evidence type="ECO:0000256" key="2">
    <source>
        <dbReference type="ARBA" id="ARBA00022737"/>
    </source>
</evidence>